<name>A0A2T6CAC0_9RHOB</name>
<evidence type="ECO:0000313" key="2">
    <source>
        <dbReference type="Proteomes" id="UP000244092"/>
    </source>
</evidence>
<comment type="caution">
    <text evidence="1">The sequence shown here is derived from an EMBL/GenBank/DDBJ whole genome shotgun (WGS) entry which is preliminary data.</text>
</comment>
<protein>
    <submittedName>
        <fullName evidence="1">Uncharacterized protein</fullName>
    </submittedName>
</protein>
<dbReference type="Proteomes" id="UP000244092">
    <property type="component" value="Unassembled WGS sequence"/>
</dbReference>
<organism evidence="1 2">
    <name type="scientific">Sulfitobacter mediterraneus</name>
    <dbReference type="NCBI Taxonomy" id="83219"/>
    <lineage>
        <taxon>Bacteria</taxon>
        <taxon>Pseudomonadati</taxon>
        <taxon>Pseudomonadota</taxon>
        <taxon>Alphaproteobacteria</taxon>
        <taxon>Rhodobacterales</taxon>
        <taxon>Roseobacteraceae</taxon>
        <taxon>Sulfitobacter</taxon>
    </lineage>
</organism>
<gene>
    <name evidence="1" type="ORF">C8N31_11392</name>
</gene>
<reference evidence="1 2" key="1">
    <citation type="submission" date="2018-04" db="EMBL/GenBank/DDBJ databases">
        <title>Genomic Encyclopedia of Archaeal and Bacterial Type Strains, Phase II (KMG-II): from individual species to whole genera.</title>
        <authorList>
            <person name="Goeker M."/>
        </authorList>
    </citation>
    <scope>NUCLEOTIDE SEQUENCE [LARGE SCALE GENOMIC DNA]</scope>
    <source>
        <strain evidence="1 2">DSM 12244</strain>
    </source>
</reference>
<proteinExistence type="predicted"/>
<dbReference type="EMBL" id="QBKU01000013">
    <property type="protein sequence ID" value="PTX72166.1"/>
    <property type="molecule type" value="Genomic_DNA"/>
</dbReference>
<accession>A0A2T6CAC0</accession>
<dbReference type="AlphaFoldDB" id="A0A2T6CAC0"/>
<evidence type="ECO:0000313" key="1">
    <source>
        <dbReference type="EMBL" id="PTX72166.1"/>
    </source>
</evidence>
<sequence length="53" mass="5767">MLDFTPKLVTDLKRDVCAHFGLPGECGRKGLGGPAVQSKHLLLKREGASDEHH</sequence>